<organism evidence="2 3">
    <name type="scientific">Odoribacter splanchnicus</name>
    <dbReference type="NCBI Taxonomy" id="28118"/>
    <lineage>
        <taxon>Bacteria</taxon>
        <taxon>Pseudomonadati</taxon>
        <taxon>Bacteroidota</taxon>
        <taxon>Bacteroidia</taxon>
        <taxon>Bacteroidales</taxon>
        <taxon>Odoribacteraceae</taxon>
        <taxon>Odoribacter</taxon>
    </lineage>
</organism>
<dbReference type="Proteomes" id="UP001212263">
    <property type="component" value="Unassembled WGS sequence"/>
</dbReference>
<gene>
    <name evidence="2" type="ORF">DXA53_01640</name>
    <name evidence="1" type="ORF">PN645_02235</name>
</gene>
<protein>
    <submittedName>
        <fullName evidence="2">Uncharacterized protein</fullName>
    </submittedName>
</protein>
<evidence type="ECO:0000313" key="2">
    <source>
        <dbReference type="EMBL" id="RGY09511.1"/>
    </source>
</evidence>
<sequence length="217" mass="25464">MSEIESGLKEYIEHFGKEIVKNLDELNFYYKHEFIFFCEFRTIIYENLNCLLLGLYQASICMTNHLLERMLKHALIDFEMKGCYIGNPAFNEKLKEGYRLYDNKSLNDNISAACKKGIITEEEGGKLKELKNKYRNPYSHASVKKIISEKPELVKGWIGKFPVPEEDSKPLRNITVPSEIFSEYYQADIAKKEAFPYFKIVFGTMVAIDQRYQKYKE</sequence>
<dbReference type="AlphaFoldDB" id="A0A413IGE2"/>
<evidence type="ECO:0000313" key="3">
    <source>
        <dbReference type="Proteomes" id="UP000284434"/>
    </source>
</evidence>
<proteinExistence type="predicted"/>
<dbReference type="RefSeq" id="WP_118102751.1">
    <property type="nucleotide sequence ID" value="NZ_JAQMRB010000015.1"/>
</dbReference>
<dbReference type="Proteomes" id="UP000284434">
    <property type="component" value="Unassembled WGS sequence"/>
</dbReference>
<dbReference type="EMBL" id="JAQMRD010000002">
    <property type="protein sequence ID" value="MDB9221823.1"/>
    <property type="molecule type" value="Genomic_DNA"/>
</dbReference>
<reference evidence="2 3" key="1">
    <citation type="submission" date="2018-08" db="EMBL/GenBank/DDBJ databases">
        <title>A genome reference for cultivated species of the human gut microbiota.</title>
        <authorList>
            <person name="Zou Y."/>
            <person name="Xue W."/>
            <person name="Luo G."/>
        </authorList>
    </citation>
    <scope>NUCLEOTIDE SEQUENCE [LARGE SCALE GENOMIC DNA]</scope>
    <source>
        <strain evidence="2 3">OF03-11</strain>
    </source>
</reference>
<reference evidence="1" key="2">
    <citation type="submission" date="2023-01" db="EMBL/GenBank/DDBJ databases">
        <title>Human gut microbiome strain richness.</title>
        <authorList>
            <person name="Chen-Liaw A."/>
        </authorList>
    </citation>
    <scope>NUCLEOTIDE SEQUENCE</scope>
    <source>
        <strain evidence="1">RTP21484st1_B7_RTP21484_190118</strain>
    </source>
</reference>
<dbReference type="EMBL" id="QSCO01000002">
    <property type="protein sequence ID" value="RGY09511.1"/>
    <property type="molecule type" value="Genomic_DNA"/>
</dbReference>
<evidence type="ECO:0000313" key="1">
    <source>
        <dbReference type="EMBL" id="MDB9221823.1"/>
    </source>
</evidence>
<comment type="caution">
    <text evidence="2">The sequence shown here is derived from an EMBL/GenBank/DDBJ whole genome shotgun (WGS) entry which is preliminary data.</text>
</comment>
<accession>A0A413IGE2</accession>
<name>A0A413IGE2_9BACT</name>